<reference evidence="2" key="2">
    <citation type="submission" date="2013-04" db="UniProtKB">
        <authorList>
            <consortium name="EnsemblPlants"/>
        </authorList>
    </citation>
    <scope>IDENTIFICATION</scope>
</reference>
<sequence>MRAPCELRRRCEGRDGAGRAGGHGDSGSVACYTWTNASALSAYGGEAGGPKDPAATALYHPRGHRRKQTSGLRLRLVPPLPYLSSQTNMTATSKQNPQLLEEEEEERLYLEEEERERFRANYSCQEESTSKCFDEEQREVGEEIGEIEREEDSSV</sequence>
<dbReference type="EnsemblPlants" id="OB03G16910.1">
    <property type="protein sequence ID" value="OB03G16910.1"/>
    <property type="gene ID" value="OB03G16910"/>
</dbReference>
<feature type="compositionally biased region" description="Basic and acidic residues" evidence="1">
    <location>
        <begin position="107"/>
        <end position="119"/>
    </location>
</feature>
<feature type="compositionally biased region" description="Basic and acidic residues" evidence="1">
    <location>
        <begin position="1"/>
        <end position="17"/>
    </location>
</feature>
<name>J3LKW5_ORYBR</name>
<organism evidence="2">
    <name type="scientific">Oryza brachyantha</name>
    <name type="common">malo sina</name>
    <dbReference type="NCBI Taxonomy" id="4533"/>
    <lineage>
        <taxon>Eukaryota</taxon>
        <taxon>Viridiplantae</taxon>
        <taxon>Streptophyta</taxon>
        <taxon>Embryophyta</taxon>
        <taxon>Tracheophyta</taxon>
        <taxon>Spermatophyta</taxon>
        <taxon>Magnoliopsida</taxon>
        <taxon>Liliopsida</taxon>
        <taxon>Poales</taxon>
        <taxon>Poaceae</taxon>
        <taxon>BOP clade</taxon>
        <taxon>Oryzoideae</taxon>
        <taxon>Oryzeae</taxon>
        <taxon>Oryzinae</taxon>
        <taxon>Oryza</taxon>
    </lineage>
</organism>
<keyword evidence="3" id="KW-1185">Reference proteome</keyword>
<protein>
    <submittedName>
        <fullName evidence="2">Uncharacterized protein</fullName>
    </submittedName>
</protein>
<accession>J3LKW5</accession>
<dbReference type="Gramene" id="OB03G16910.1">
    <property type="protein sequence ID" value="OB03G16910.1"/>
    <property type="gene ID" value="OB03G16910"/>
</dbReference>
<feature type="compositionally biased region" description="Polar residues" evidence="1">
    <location>
        <begin position="84"/>
        <end position="98"/>
    </location>
</feature>
<feature type="compositionally biased region" description="Basic and acidic residues" evidence="1">
    <location>
        <begin position="128"/>
        <end position="141"/>
    </location>
</feature>
<feature type="compositionally biased region" description="Acidic residues" evidence="1">
    <location>
        <begin position="142"/>
        <end position="155"/>
    </location>
</feature>
<evidence type="ECO:0000256" key="1">
    <source>
        <dbReference type="SAM" id="MobiDB-lite"/>
    </source>
</evidence>
<evidence type="ECO:0000313" key="2">
    <source>
        <dbReference type="EnsemblPlants" id="OB03G16910.1"/>
    </source>
</evidence>
<dbReference type="Proteomes" id="UP000006038">
    <property type="component" value="Chromosome 3"/>
</dbReference>
<feature type="region of interest" description="Disordered" evidence="1">
    <location>
        <begin position="42"/>
        <end position="155"/>
    </location>
</feature>
<proteinExistence type="predicted"/>
<evidence type="ECO:0000313" key="3">
    <source>
        <dbReference type="Proteomes" id="UP000006038"/>
    </source>
</evidence>
<dbReference type="HOGENOM" id="CLU_1698218_0_0_1"/>
<feature type="region of interest" description="Disordered" evidence="1">
    <location>
        <begin position="1"/>
        <end position="26"/>
    </location>
</feature>
<reference evidence="2" key="1">
    <citation type="journal article" date="2013" name="Nat. Commun.">
        <title>Whole-genome sequencing of Oryza brachyantha reveals mechanisms underlying Oryza genome evolution.</title>
        <authorList>
            <person name="Chen J."/>
            <person name="Huang Q."/>
            <person name="Gao D."/>
            <person name="Wang J."/>
            <person name="Lang Y."/>
            <person name="Liu T."/>
            <person name="Li B."/>
            <person name="Bai Z."/>
            <person name="Luis Goicoechea J."/>
            <person name="Liang C."/>
            <person name="Chen C."/>
            <person name="Zhang W."/>
            <person name="Sun S."/>
            <person name="Liao Y."/>
            <person name="Zhang X."/>
            <person name="Yang L."/>
            <person name="Song C."/>
            <person name="Wang M."/>
            <person name="Shi J."/>
            <person name="Liu G."/>
            <person name="Liu J."/>
            <person name="Zhou H."/>
            <person name="Zhou W."/>
            <person name="Yu Q."/>
            <person name="An N."/>
            <person name="Chen Y."/>
            <person name="Cai Q."/>
            <person name="Wang B."/>
            <person name="Liu B."/>
            <person name="Min J."/>
            <person name="Huang Y."/>
            <person name="Wu H."/>
            <person name="Li Z."/>
            <person name="Zhang Y."/>
            <person name="Yin Y."/>
            <person name="Song W."/>
            <person name="Jiang J."/>
            <person name="Jackson S.A."/>
            <person name="Wing R.A."/>
            <person name="Wang J."/>
            <person name="Chen M."/>
        </authorList>
    </citation>
    <scope>NUCLEOTIDE SEQUENCE [LARGE SCALE GENOMIC DNA]</scope>
    <source>
        <strain evidence="2">cv. IRGC 101232</strain>
    </source>
</reference>
<dbReference type="AlphaFoldDB" id="J3LKW5"/>